<keyword evidence="3" id="KW-0862">Zinc</keyword>
<evidence type="ECO:0000256" key="4">
    <source>
        <dbReference type="ARBA" id="ARBA00023015"/>
    </source>
</evidence>
<keyword evidence="5" id="KW-0238">DNA-binding</keyword>
<dbReference type="InterPro" id="IPR043135">
    <property type="entry name" value="Fur_C"/>
</dbReference>
<dbReference type="Gene3D" id="3.30.1490.190">
    <property type="match status" value="1"/>
</dbReference>
<keyword evidence="8" id="KW-1185">Reference proteome</keyword>
<reference evidence="7 8" key="1">
    <citation type="submission" date="2021-03" db="EMBL/GenBank/DDBJ databases">
        <title>Genomic Encyclopedia of Type Strains, Phase IV (KMG-IV): sequencing the most valuable type-strain genomes for metagenomic binning, comparative biology and taxonomic classification.</title>
        <authorList>
            <person name="Goeker M."/>
        </authorList>
    </citation>
    <scope>NUCLEOTIDE SEQUENCE [LARGE SCALE GENOMIC DNA]</scope>
    <source>
        <strain evidence="7 8">DSM 27512</strain>
    </source>
</reference>
<gene>
    <name evidence="7" type="ORF">J2Z35_000334</name>
</gene>
<accession>A0ABS4KFI7</accession>
<dbReference type="Pfam" id="PF01475">
    <property type="entry name" value="FUR"/>
    <property type="match status" value="1"/>
</dbReference>
<comment type="similarity">
    <text evidence="1">Belongs to the Fur family.</text>
</comment>
<dbReference type="InterPro" id="IPR036390">
    <property type="entry name" value="WH_DNA-bd_sf"/>
</dbReference>
<dbReference type="Gene3D" id="1.10.10.10">
    <property type="entry name" value="Winged helix-like DNA-binding domain superfamily/Winged helix DNA-binding domain"/>
    <property type="match status" value="1"/>
</dbReference>
<evidence type="ECO:0000256" key="5">
    <source>
        <dbReference type="ARBA" id="ARBA00023125"/>
    </source>
</evidence>
<dbReference type="InterPro" id="IPR002481">
    <property type="entry name" value="FUR"/>
</dbReference>
<dbReference type="EMBL" id="JAGGLI010000002">
    <property type="protein sequence ID" value="MBP2026545.1"/>
    <property type="molecule type" value="Genomic_DNA"/>
</dbReference>
<evidence type="ECO:0000256" key="6">
    <source>
        <dbReference type="ARBA" id="ARBA00023163"/>
    </source>
</evidence>
<dbReference type="InterPro" id="IPR036388">
    <property type="entry name" value="WH-like_DNA-bd_sf"/>
</dbReference>
<evidence type="ECO:0000256" key="3">
    <source>
        <dbReference type="ARBA" id="ARBA00022833"/>
    </source>
</evidence>
<keyword evidence="4" id="KW-0805">Transcription regulation</keyword>
<evidence type="ECO:0000313" key="7">
    <source>
        <dbReference type="EMBL" id="MBP2026545.1"/>
    </source>
</evidence>
<evidence type="ECO:0000256" key="2">
    <source>
        <dbReference type="ARBA" id="ARBA00022491"/>
    </source>
</evidence>
<dbReference type="Proteomes" id="UP001314903">
    <property type="component" value="Unassembled WGS sequence"/>
</dbReference>
<organism evidence="7 8">
    <name type="scientific">Acetoanaerobium pronyense</name>
    <dbReference type="NCBI Taxonomy" id="1482736"/>
    <lineage>
        <taxon>Bacteria</taxon>
        <taxon>Bacillati</taxon>
        <taxon>Bacillota</taxon>
        <taxon>Clostridia</taxon>
        <taxon>Peptostreptococcales</taxon>
        <taxon>Filifactoraceae</taxon>
        <taxon>Acetoanaerobium</taxon>
    </lineage>
</organism>
<proteinExistence type="inferred from homology"/>
<name>A0ABS4KFI7_9FIRM</name>
<keyword evidence="6" id="KW-0804">Transcription</keyword>
<evidence type="ECO:0000313" key="8">
    <source>
        <dbReference type="Proteomes" id="UP001314903"/>
    </source>
</evidence>
<evidence type="ECO:0000256" key="1">
    <source>
        <dbReference type="ARBA" id="ARBA00007957"/>
    </source>
</evidence>
<dbReference type="PANTHER" id="PTHR33202:SF8">
    <property type="entry name" value="PEROXIDE-RESPONSIVE REPRESSOR PERR"/>
    <property type="match status" value="1"/>
</dbReference>
<comment type="caution">
    <text evidence="7">The sequence shown here is derived from an EMBL/GenBank/DDBJ whole genome shotgun (WGS) entry which is preliminary data.</text>
</comment>
<protein>
    <submittedName>
        <fullName evidence="7">Fe2+ or Zn2+ uptake regulation protein</fullName>
    </submittedName>
</protein>
<sequence>MLSKEEILKRLKSEGQRMTRIKTEIIDIFVGEEKFIDANELYKKLDTKADISTIYRNLESLVELELLEYIYEEGKRLYRLHRENDHVHYIVCELCGDKKEIDYCPFEHLRSNIEGYQIKDHKFELSGVCKSCDSKTKK</sequence>
<keyword evidence="2" id="KW-0678">Repressor</keyword>
<dbReference type="PANTHER" id="PTHR33202">
    <property type="entry name" value="ZINC UPTAKE REGULATION PROTEIN"/>
    <property type="match status" value="1"/>
</dbReference>
<dbReference type="RefSeq" id="WP_209658706.1">
    <property type="nucleotide sequence ID" value="NZ_JAGGLI010000002.1"/>
</dbReference>
<dbReference type="SUPFAM" id="SSF46785">
    <property type="entry name" value="Winged helix' DNA-binding domain"/>
    <property type="match status" value="1"/>
</dbReference>